<dbReference type="PANTHER" id="PTHR13561">
    <property type="entry name" value="DNA REPLICATION REGULATOR DPB11-RELATED"/>
    <property type="match status" value="1"/>
</dbReference>
<dbReference type="Proteomes" id="UP000749646">
    <property type="component" value="Unassembled WGS sequence"/>
</dbReference>
<feature type="compositionally biased region" description="Low complexity" evidence="2">
    <location>
        <begin position="575"/>
        <end position="586"/>
    </location>
</feature>
<feature type="compositionally biased region" description="Basic and acidic residues" evidence="2">
    <location>
        <begin position="702"/>
        <end position="711"/>
    </location>
</feature>
<dbReference type="InterPro" id="IPR059215">
    <property type="entry name" value="BRCT2_TopBP1-like"/>
</dbReference>
<keyword evidence="5" id="KW-1185">Reference proteome</keyword>
<feature type="domain" description="BRCT" evidence="3">
    <location>
        <begin position="95"/>
        <end position="174"/>
    </location>
</feature>
<dbReference type="CDD" id="cd17727">
    <property type="entry name" value="BRCT_TopBP1_rpt6"/>
    <property type="match status" value="1"/>
</dbReference>
<feature type="region of interest" description="Disordered" evidence="2">
    <location>
        <begin position="702"/>
        <end position="754"/>
    </location>
</feature>
<feature type="domain" description="BRCT" evidence="3">
    <location>
        <begin position="612"/>
        <end position="704"/>
    </location>
</feature>
<feature type="domain" description="BRCT" evidence="3">
    <location>
        <begin position="476"/>
        <end position="562"/>
    </location>
</feature>
<feature type="compositionally biased region" description="Basic and acidic residues" evidence="2">
    <location>
        <begin position="284"/>
        <end position="295"/>
    </location>
</feature>
<feature type="compositionally biased region" description="Polar residues" evidence="2">
    <location>
        <begin position="807"/>
        <end position="825"/>
    </location>
</feature>
<evidence type="ECO:0000313" key="5">
    <source>
        <dbReference type="Proteomes" id="UP000749646"/>
    </source>
</evidence>
<feature type="region of interest" description="Disordered" evidence="2">
    <location>
        <begin position="807"/>
        <end position="869"/>
    </location>
</feature>
<feature type="domain" description="BRCT" evidence="3">
    <location>
        <begin position="9"/>
        <end position="73"/>
    </location>
</feature>
<feature type="domain" description="BRCT" evidence="3">
    <location>
        <begin position="951"/>
        <end position="1042"/>
    </location>
</feature>
<comment type="caution">
    <text evidence="4">The sequence shown here is derived from an EMBL/GenBank/DDBJ whole genome shotgun (WGS) entry which is preliminary data.</text>
</comment>
<dbReference type="CDD" id="cd00027">
    <property type="entry name" value="BRCT"/>
    <property type="match status" value="1"/>
</dbReference>
<dbReference type="Pfam" id="PF00533">
    <property type="entry name" value="BRCT"/>
    <property type="match status" value="2"/>
</dbReference>
<dbReference type="InterPro" id="IPR036420">
    <property type="entry name" value="BRCT_dom_sf"/>
</dbReference>
<dbReference type="PANTHER" id="PTHR13561:SF20">
    <property type="entry name" value="DNA TOPOISOMERASE 2-BINDING PROTEIN 1"/>
    <property type="match status" value="1"/>
</dbReference>
<dbReference type="OrthoDB" id="251770at2759"/>
<feature type="compositionally biased region" description="Polar residues" evidence="2">
    <location>
        <begin position="327"/>
        <end position="348"/>
    </location>
</feature>
<dbReference type="InterPro" id="IPR001357">
    <property type="entry name" value="BRCT_dom"/>
</dbReference>
<dbReference type="SUPFAM" id="SSF52113">
    <property type="entry name" value="BRCT domain"/>
    <property type="match status" value="6"/>
</dbReference>
<dbReference type="CDD" id="cd17731">
    <property type="entry name" value="BRCT_TopBP1_rpt2_like"/>
    <property type="match status" value="1"/>
</dbReference>
<evidence type="ECO:0000256" key="1">
    <source>
        <dbReference type="ARBA" id="ARBA00022737"/>
    </source>
</evidence>
<dbReference type="GO" id="GO:0006270">
    <property type="term" value="P:DNA replication initiation"/>
    <property type="evidence" value="ECO:0007669"/>
    <property type="project" value="TreeGrafter"/>
</dbReference>
<feature type="region of interest" description="Disordered" evidence="2">
    <location>
        <begin position="284"/>
        <end position="353"/>
    </location>
</feature>
<dbReference type="SMART" id="SM00292">
    <property type="entry name" value="BRCT"/>
    <property type="match status" value="5"/>
</dbReference>
<dbReference type="GO" id="GO:0007095">
    <property type="term" value="P:mitotic G2 DNA damage checkpoint signaling"/>
    <property type="evidence" value="ECO:0007669"/>
    <property type="project" value="TreeGrafter"/>
</dbReference>
<reference evidence="4" key="1">
    <citation type="journal article" date="2020" name="Fungal Divers.">
        <title>Resolving the Mortierellaceae phylogeny through synthesis of multi-gene phylogenetics and phylogenomics.</title>
        <authorList>
            <person name="Vandepol N."/>
            <person name="Liber J."/>
            <person name="Desiro A."/>
            <person name="Na H."/>
            <person name="Kennedy M."/>
            <person name="Barry K."/>
            <person name="Grigoriev I.V."/>
            <person name="Miller A.N."/>
            <person name="O'Donnell K."/>
            <person name="Stajich J.E."/>
            <person name="Bonito G."/>
        </authorList>
    </citation>
    <scope>NUCLEOTIDE SEQUENCE</scope>
    <source>
        <strain evidence="4">MES-2147</strain>
    </source>
</reference>
<dbReference type="PROSITE" id="PS50172">
    <property type="entry name" value="BRCT"/>
    <property type="match status" value="6"/>
</dbReference>
<keyword evidence="1" id="KW-0677">Repeat</keyword>
<gene>
    <name evidence="4" type="primary">TOPBP1</name>
    <name evidence="4" type="ORF">BGZ65_003124</name>
</gene>
<evidence type="ECO:0000313" key="4">
    <source>
        <dbReference type="EMBL" id="KAG0001863.1"/>
    </source>
</evidence>
<evidence type="ECO:0000259" key="3">
    <source>
        <dbReference type="PROSITE" id="PS50172"/>
    </source>
</evidence>
<dbReference type="Pfam" id="PF12738">
    <property type="entry name" value="PTCB-BRCT"/>
    <property type="match status" value="2"/>
</dbReference>
<dbReference type="Gene3D" id="3.40.50.10190">
    <property type="entry name" value="BRCT domain"/>
    <property type="match status" value="6"/>
</dbReference>
<evidence type="ECO:0000256" key="2">
    <source>
        <dbReference type="SAM" id="MobiDB-lite"/>
    </source>
</evidence>
<dbReference type="GO" id="GO:0033314">
    <property type="term" value="P:mitotic DNA replication checkpoint signaling"/>
    <property type="evidence" value="ECO:0007669"/>
    <property type="project" value="TreeGrafter"/>
</dbReference>
<name>A0A9P6MIJ3_9FUNG</name>
<accession>A0A9P6MIJ3</accession>
<organism evidence="4 5">
    <name type="scientific">Modicella reniformis</name>
    <dbReference type="NCBI Taxonomy" id="1440133"/>
    <lineage>
        <taxon>Eukaryota</taxon>
        <taxon>Fungi</taxon>
        <taxon>Fungi incertae sedis</taxon>
        <taxon>Mucoromycota</taxon>
        <taxon>Mortierellomycotina</taxon>
        <taxon>Mortierellomycetes</taxon>
        <taxon>Mortierellales</taxon>
        <taxon>Mortierellaceae</taxon>
        <taxon>Modicella</taxon>
    </lineage>
</organism>
<feature type="region of interest" description="Disordered" evidence="2">
    <location>
        <begin position="574"/>
        <end position="596"/>
    </location>
</feature>
<sequence length="1044" mass="115372">MEQEQPLHKAMVSYIGLTIAEKENLSKKVHEMGGQVSIDFTENVTYLIARDPGANEYNAAYRWRIKILKPGWIDHIHDQWTKGQDVDMTKSTQSFSEGLLTGCEICVTGFLAEMRMKIEQNTILLGGMYTHDMVKNTTTHLICGHPSGEKYKMAIKWGTIKCLPLQWFQDILENFAHVAQCKKMIRIAGGLHVAEYDPMEVTHVLVPSDKLDPSTIELFNHDTPLPYIVTQHWLWLSNKEGKVMPETDFIVPFPKKMVNAQQKSVRFEGETACSKDPAFIAQEIDKDISSSKPKDSNTATVRPRLSGSATEHPSVFTGIRSKEEKGNQASISTDQGTVSPPSHVSAQGNRRGLSAKTVSGNLTRALDDLTMNTTTPENMPTQDGSRITGTDTIRLGEEEETHSNIFLGLYISSYGCKESAAETIREQTVACGGTYFEDLEVSPSGANNVRIIVPLSTPLSILIKCFPSFYFTSIGFEELCISVSSNNMKEAEYKHIGRAIKILGGTFLDSLHTTNTNLLISDQSYGPKYDFMTNNGHPVVRMDWLKQCIEEGKRLPFQGFILNEDTSKVNEGIASNNSSWEQSSNSHPGDESSLLNNSMSISQVGHTQQLVPSDTPLEGLAICIPSRVIGDHREMQDMVIQMGARVIMSYDSSATHFVHKSKATADAKRNIRAAKRDGLYVVSPAWLYKCLETGLRVNERDFPETHDDKHTTLTTRFGHTPRDRPAPELQLKTDPSSPGRAGVSPSRSPTARLSRSAILGRQKHRFSDGGQPSPTQTFQGTAAGATSALFAGDSLSTSVNMSSANTTMEMSSAGASEMYSQQAEGSHSDRDSIWQPVLDISVGRSAGRKRRRAQTAPESASSTTPEKDATATCATLHDTNDGSSIPEDYFDKSAERYGEDEIYWVDVEGREKKRALLESLGYKTVKSVSQDGQDRRLLTLAQDMESQRANKFQFLLTGLTVPERKTIKKAIIDLGGVVLEDINDDHDDWQKKCTHLITSGNNPPRTAKLVIAKSCKAIVVNKHFMLASAAKGVFVDETPFRVNM</sequence>
<dbReference type="Pfam" id="PF16589">
    <property type="entry name" value="BRCT_2"/>
    <property type="match status" value="1"/>
</dbReference>
<protein>
    <submittedName>
        <fullName evidence="4">DNA topoisomerase 2-binding protein 1</fullName>
    </submittedName>
</protein>
<feature type="domain" description="BRCT" evidence="3">
    <location>
        <begin position="182"/>
        <end position="251"/>
    </location>
</feature>
<dbReference type="AlphaFoldDB" id="A0A9P6MIJ3"/>
<proteinExistence type="predicted"/>
<dbReference type="EMBL" id="JAAAHW010000490">
    <property type="protein sequence ID" value="KAG0001863.1"/>
    <property type="molecule type" value="Genomic_DNA"/>
</dbReference>